<proteinExistence type="predicted"/>
<keyword evidence="5" id="KW-0677">Repeat</keyword>
<dbReference type="VEuPathDB" id="VectorBase:LDEU000247"/>
<keyword evidence="6" id="KW-1009">Hearing</keyword>
<dbReference type="EMBL" id="NCKV01000059">
    <property type="protein sequence ID" value="RWS31795.1"/>
    <property type="molecule type" value="Genomic_DNA"/>
</dbReference>
<dbReference type="GO" id="GO:0051017">
    <property type="term" value="P:actin filament bundle assembly"/>
    <property type="evidence" value="ECO:0007669"/>
    <property type="project" value="TreeGrafter"/>
</dbReference>
<evidence type="ECO:0000256" key="3">
    <source>
        <dbReference type="ARBA" id="ARBA00022483"/>
    </source>
</evidence>
<dbReference type="SUPFAM" id="SSF48403">
    <property type="entry name" value="Ankyrin repeat"/>
    <property type="match status" value="1"/>
</dbReference>
<feature type="repeat" description="ANK" evidence="10">
    <location>
        <begin position="44"/>
        <end position="65"/>
    </location>
</feature>
<feature type="repeat" description="ANK" evidence="10">
    <location>
        <begin position="144"/>
        <end position="176"/>
    </location>
</feature>
<keyword evidence="4" id="KW-1052">Target cell membrane</keyword>
<evidence type="ECO:0000313" key="11">
    <source>
        <dbReference type="EMBL" id="RWS31795.1"/>
    </source>
</evidence>
<dbReference type="InterPro" id="IPR036770">
    <property type="entry name" value="Ankyrin_rpt-contain_sf"/>
</dbReference>
<dbReference type="GO" id="GO:0032420">
    <property type="term" value="C:stereocilium"/>
    <property type="evidence" value="ECO:0007669"/>
    <property type="project" value="UniProtKB-SubCell"/>
</dbReference>
<evidence type="ECO:0000256" key="7">
    <source>
        <dbReference type="ARBA" id="ARBA00023028"/>
    </source>
</evidence>
<keyword evidence="7" id="KW-0638">Presynaptic neurotoxin</keyword>
<evidence type="ECO:0000313" key="12">
    <source>
        <dbReference type="Proteomes" id="UP000288716"/>
    </source>
</evidence>
<dbReference type="PROSITE" id="PS50297">
    <property type="entry name" value="ANK_REP_REGION"/>
    <property type="match status" value="2"/>
</dbReference>
<comment type="caution">
    <text evidence="11">The sequence shown here is derived from an EMBL/GenBank/DDBJ whole genome shotgun (WGS) entry which is preliminary data.</text>
</comment>
<dbReference type="GO" id="GO:0051015">
    <property type="term" value="F:actin filament binding"/>
    <property type="evidence" value="ECO:0007669"/>
    <property type="project" value="TreeGrafter"/>
</dbReference>
<dbReference type="PROSITE" id="PS50088">
    <property type="entry name" value="ANK_REPEAT"/>
    <property type="match status" value="4"/>
</dbReference>
<dbReference type="GO" id="GO:0007605">
    <property type="term" value="P:sensory perception of sound"/>
    <property type="evidence" value="ECO:0007669"/>
    <property type="project" value="UniProtKB-KW"/>
</dbReference>
<dbReference type="SMART" id="SM00248">
    <property type="entry name" value="ANK"/>
    <property type="match status" value="5"/>
</dbReference>
<keyword evidence="7" id="KW-0528">Neurotoxin</keyword>
<dbReference type="Proteomes" id="UP000288716">
    <property type="component" value="Unassembled WGS sequence"/>
</dbReference>
<evidence type="ECO:0000256" key="1">
    <source>
        <dbReference type="ARBA" id="ARBA00004175"/>
    </source>
</evidence>
<dbReference type="PANTHER" id="PTHR24153">
    <property type="entry name" value="ESPIN"/>
    <property type="match status" value="1"/>
</dbReference>
<evidence type="ECO:0000256" key="10">
    <source>
        <dbReference type="PROSITE-ProRule" id="PRU00023"/>
    </source>
</evidence>
<evidence type="ECO:0000256" key="2">
    <source>
        <dbReference type="ARBA" id="ARBA00004645"/>
    </source>
</evidence>
<dbReference type="STRING" id="299467.A0A443SWA2"/>
<reference evidence="11 12" key="1">
    <citation type="journal article" date="2018" name="Gigascience">
        <title>Genomes of trombidid mites reveal novel predicted allergens and laterally-transferred genes associated with secondary metabolism.</title>
        <authorList>
            <person name="Dong X."/>
            <person name="Chaisiri K."/>
            <person name="Xia D."/>
            <person name="Armstrong S.D."/>
            <person name="Fang Y."/>
            <person name="Donnelly M.J."/>
            <person name="Kadowaki T."/>
            <person name="McGarry J.W."/>
            <person name="Darby A.C."/>
            <person name="Makepeace B.L."/>
        </authorList>
    </citation>
    <scope>NUCLEOTIDE SEQUENCE [LARGE SCALE GENOMIC DNA]</scope>
    <source>
        <strain evidence="11">UoL-UT</strain>
    </source>
</reference>
<evidence type="ECO:0000256" key="8">
    <source>
        <dbReference type="ARBA" id="ARBA00023043"/>
    </source>
</evidence>
<feature type="repeat" description="ANK" evidence="10">
    <location>
        <begin position="112"/>
        <end position="144"/>
    </location>
</feature>
<dbReference type="OrthoDB" id="10261302at2759"/>
<dbReference type="InterPro" id="IPR002110">
    <property type="entry name" value="Ankyrin_rpt"/>
</dbReference>
<evidence type="ECO:0000256" key="4">
    <source>
        <dbReference type="ARBA" id="ARBA00022537"/>
    </source>
</evidence>
<keyword evidence="8 10" id="KW-0040">ANK repeat</keyword>
<dbReference type="GO" id="GO:0044231">
    <property type="term" value="C:host cell presynaptic membrane"/>
    <property type="evidence" value="ECO:0007669"/>
    <property type="project" value="UniProtKB-KW"/>
</dbReference>
<protein>
    <submittedName>
        <fullName evidence="11">Espin-like protein</fullName>
    </submittedName>
</protein>
<dbReference type="Gene3D" id="1.25.40.20">
    <property type="entry name" value="Ankyrin repeat-containing domain"/>
    <property type="match status" value="1"/>
</dbReference>
<dbReference type="AlphaFoldDB" id="A0A443SWA2"/>
<keyword evidence="9" id="KW-1053">Target membrane</keyword>
<comment type="subcellular location">
    <subcellularLocation>
        <location evidence="2">Cell projection</location>
        <location evidence="2">Stereocilium</location>
    </subcellularLocation>
    <subcellularLocation>
        <location evidence="1">Target cell membrane</location>
    </subcellularLocation>
</comment>
<accession>A0A443SWA2</accession>
<dbReference type="Pfam" id="PF13637">
    <property type="entry name" value="Ank_4"/>
    <property type="match status" value="1"/>
</dbReference>
<gene>
    <name evidence="11" type="ORF">B4U80_06477</name>
</gene>
<dbReference type="InterPro" id="IPR052420">
    <property type="entry name" value="Espin/Espin-like"/>
</dbReference>
<keyword evidence="7" id="KW-0800">Toxin</keyword>
<keyword evidence="9" id="KW-0472">Membrane</keyword>
<dbReference type="Pfam" id="PF12796">
    <property type="entry name" value="Ank_2"/>
    <property type="match status" value="1"/>
</dbReference>
<organism evidence="11 12">
    <name type="scientific">Leptotrombidium deliense</name>
    <dbReference type="NCBI Taxonomy" id="299467"/>
    <lineage>
        <taxon>Eukaryota</taxon>
        <taxon>Metazoa</taxon>
        <taxon>Ecdysozoa</taxon>
        <taxon>Arthropoda</taxon>
        <taxon>Chelicerata</taxon>
        <taxon>Arachnida</taxon>
        <taxon>Acari</taxon>
        <taxon>Acariformes</taxon>
        <taxon>Trombidiformes</taxon>
        <taxon>Prostigmata</taxon>
        <taxon>Anystina</taxon>
        <taxon>Parasitengona</taxon>
        <taxon>Trombiculoidea</taxon>
        <taxon>Trombiculidae</taxon>
        <taxon>Leptotrombidium</taxon>
    </lineage>
</organism>
<evidence type="ECO:0000256" key="6">
    <source>
        <dbReference type="ARBA" id="ARBA00022740"/>
    </source>
</evidence>
<dbReference type="GO" id="GO:0006887">
    <property type="term" value="P:exocytosis"/>
    <property type="evidence" value="ECO:0007669"/>
    <property type="project" value="UniProtKB-KW"/>
</dbReference>
<evidence type="ECO:0000256" key="9">
    <source>
        <dbReference type="ARBA" id="ARBA00023298"/>
    </source>
</evidence>
<dbReference type="PANTHER" id="PTHR24153:SF8">
    <property type="entry name" value="FORKED, ISOFORM F"/>
    <property type="match status" value="1"/>
</dbReference>
<dbReference type="GO" id="GO:0005737">
    <property type="term" value="C:cytoplasm"/>
    <property type="evidence" value="ECO:0007669"/>
    <property type="project" value="TreeGrafter"/>
</dbReference>
<feature type="repeat" description="ANK" evidence="10">
    <location>
        <begin position="78"/>
        <end position="111"/>
    </location>
</feature>
<evidence type="ECO:0000256" key="5">
    <source>
        <dbReference type="ARBA" id="ARBA00022737"/>
    </source>
</evidence>
<keyword evidence="3" id="KW-0268">Exocytosis</keyword>
<name>A0A443SWA2_9ACAR</name>
<sequence length="351" mass="38360">MPALDKMNLGALALHYAAAKGCLDCVKLLTESCPELSANAQMENNVTPVYLAAQEGHVEVLKYLVIIAGGSLHVKAKDGMAPIHAAAQMGALKCVKWMVKEQGVDPNLKDNDLATAVHFAASRGHVDTLKWLLKHGAKITIDKYGKSPLNDAAENNHMECLSLLISQASDPRFQSDNCSHIPRSSSLLMSQRTMKSCCRKTSNNHCVSRELNNSAQLTPVSQDDLVCLCSCSPSSKETSTSWSSDEYAGGESDSAVKHKLVAKCIRANEPFDSLDCCWNSNFYSQDQKSVVCAYYTANNGDQLNSVKRTRKHKRVANSVINGANDSIASGCMSTNEPFFLHEPNMRSNDRW</sequence>
<keyword evidence="12" id="KW-1185">Reference proteome</keyword>
<dbReference type="GO" id="GO:0044218">
    <property type="term" value="C:other organism cell membrane"/>
    <property type="evidence" value="ECO:0007669"/>
    <property type="project" value="UniProtKB-KW"/>
</dbReference>